<organism evidence="1 2">
    <name type="scientific">Faecalibacter bovis</name>
    <dbReference type="NCBI Taxonomy" id="2898187"/>
    <lineage>
        <taxon>Bacteria</taxon>
        <taxon>Pseudomonadati</taxon>
        <taxon>Bacteroidota</taxon>
        <taxon>Flavobacteriia</taxon>
        <taxon>Flavobacteriales</taxon>
        <taxon>Weeksellaceae</taxon>
        <taxon>Faecalibacter</taxon>
    </lineage>
</organism>
<name>A0ABX7XE22_9FLAO</name>
<dbReference type="EMBL" id="CP072842">
    <property type="protein sequence ID" value="QTV06105.1"/>
    <property type="molecule type" value="Genomic_DNA"/>
</dbReference>
<reference evidence="1 2" key="1">
    <citation type="journal article" date="2021" name="Int. J. Syst. Evol. Microbiol.">
        <title>Faecalibacter bovis sp. nov., isolated from cow faeces.</title>
        <authorList>
            <person name="Li F."/>
            <person name="Zhao W."/>
            <person name="Hong Q."/>
            <person name="Shao Q."/>
            <person name="Song J."/>
            <person name="Yang S."/>
        </authorList>
    </citation>
    <scope>NUCLEOTIDE SEQUENCE [LARGE SCALE GENOMIC DNA]</scope>
    <source>
        <strain evidence="1 2">ZY171143</strain>
    </source>
</reference>
<sequence length="153" mass="17232">MEILLTCFISLIGILLAFMIIRAKLKVNNELDVDILKETTDLKILTKIESQGLISTFNSKADYLKIGQAINGIWLLKTRGLINGSGYSAVKLIINQEIESTSIFNFRLINLEIGNEEGKIIIENSSLNRIVLTFSINHEKNLKLLKELQNSLK</sequence>
<evidence type="ECO:0008006" key="3">
    <source>
        <dbReference type="Google" id="ProtNLM"/>
    </source>
</evidence>
<proteinExistence type="predicted"/>
<dbReference type="RefSeq" id="WP_230476747.1">
    <property type="nucleotide sequence ID" value="NZ_CP072842.1"/>
</dbReference>
<evidence type="ECO:0000313" key="2">
    <source>
        <dbReference type="Proteomes" id="UP000672011"/>
    </source>
</evidence>
<gene>
    <name evidence="1" type="ORF">J9309_01835</name>
</gene>
<evidence type="ECO:0000313" key="1">
    <source>
        <dbReference type="EMBL" id="QTV06105.1"/>
    </source>
</evidence>
<dbReference type="Proteomes" id="UP000672011">
    <property type="component" value="Chromosome"/>
</dbReference>
<keyword evidence="2" id="KW-1185">Reference proteome</keyword>
<reference evidence="2" key="2">
    <citation type="submission" date="2021-04" db="EMBL/GenBank/DDBJ databases">
        <title>Taxonomy of Flavobacteriaceae bacterium ZY171143.</title>
        <authorList>
            <person name="Li F."/>
        </authorList>
    </citation>
    <scope>NUCLEOTIDE SEQUENCE [LARGE SCALE GENOMIC DNA]</scope>
    <source>
        <strain evidence="2">ZY171143</strain>
    </source>
</reference>
<protein>
    <recommendedName>
        <fullName evidence="3">DUF4446 family protein</fullName>
    </recommendedName>
</protein>
<accession>A0ABX7XE22</accession>